<reference evidence="2 3" key="1">
    <citation type="journal article" date="2021" name="BMC Biol.">
        <title>Horizontally acquired antibacterial genes associated with adaptive radiation of ladybird beetles.</title>
        <authorList>
            <person name="Li H.S."/>
            <person name="Tang X.F."/>
            <person name="Huang Y.H."/>
            <person name="Xu Z.Y."/>
            <person name="Chen M.L."/>
            <person name="Du X.Y."/>
            <person name="Qiu B.Y."/>
            <person name="Chen P.T."/>
            <person name="Zhang W."/>
            <person name="Slipinski A."/>
            <person name="Escalona H.E."/>
            <person name="Waterhouse R.M."/>
            <person name="Zwick A."/>
            <person name="Pang H."/>
        </authorList>
    </citation>
    <scope>NUCLEOTIDE SEQUENCE [LARGE SCALE GENOMIC DNA]</scope>
    <source>
        <strain evidence="2">SYSU2018</strain>
    </source>
</reference>
<evidence type="ECO:0000256" key="1">
    <source>
        <dbReference type="SAM" id="MobiDB-lite"/>
    </source>
</evidence>
<feature type="region of interest" description="Disordered" evidence="1">
    <location>
        <begin position="1"/>
        <end position="20"/>
    </location>
</feature>
<dbReference type="AlphaFoldDB" id="A0ABD2P1C2"/>
<evidence type="ECO:0000313" key="3">
    <source>
        <dbReference type="Proteomes" id="UP001516400"/>
    </source>
</evidence>
<evidence type="ECO:0000313" key="2">
    <source>
        <dbReference type="EMBL" id="KAL3284758.1"/>
    </source>
</evidence>
<feature type="region of interest" description="Disordered" evidence="1">
    <location>
        <begin position="85"/>
        <end position="106"/>
    </location>
</feature>
<gene>
    <name evidence="2" type="ORF">HHI36_018900</name>
</gene>
<dbReference type="Proteomes" id="UP001516400">
    <property type="component" value="Unassembled WGS sequence"/>
</dbReference>
<accession>A0ABD2P1C2</accession>
<keyword evidence="3" id="KW-1185">Reference proteome</keyword>
<proteinExistence type="predicted"/>
<protein>
    <submittedName>
        <fullName evidence="2">Uncharacterized protein</fullName>
    </submittedName>
</protein>
<comment type="caution">
    <text evidence="2">The sequence shown here is derived from an EMBL/GenBank/DDBJ whole genome shotgun (WGS) entry which is preliminary data.</text>
</comment>
<organism evidence="2 3">
    <name type="scientific">Cryptolaemus montrouzieri</name>
    <dbReference type="NCBI Taxonomy" id="559131"/>
    <lineage>
        <taxon>Eukaryota</taxon>
        <taxon>Metazoa</taxon>
        <taxon>Ecdysozoa</taxon>
        <taxon>Arthropoda</taxon>
        <taxon>Hexapoda</taxon>
        <taxon>Insecta</taxon>
        <taxon>Pterygota</taxon>
        <taxon>Neoptera</taxon>
        <taxon>Endopterygota</taxon>
        <taxon>Coleoptera</taxon>
        <taxon>Polyphaga</taxon>
        <taxon>Cucujiformia</taxon>
        <taxon>Coccinelloidea</taxon>
        <taxon>Coccinellidae</taxon>
        <taxon>Scymninae</taxon>
        <taxon>Scymnini</taxon>
        <taxon>Cryptolaemus</taxon>
    </lineage>
</organism>
<dbReference type="EMBL" id="JABFTP020000165">
    <property type="protein sequence ID" value="KAL3284758.1"/>
    <property type="molecule type" value="Genomic_DNA"/>
</dbReference>
<sequence length="106" mass="11732">MQKTKIQRYPDIASHSSRSVGKLRNQTVYRQNSNSISTDTSGAAIQTINNILNGITESVNRLTELQYRMPDRTGSGKIHTVKVDNLPQNKISKNIPEASQAPKPPS</sequence>
<name>A0ABD2P1C2_9CUCU</name>